<dbReference type="SUPFAM" id="SSF109631">
    <property type="entry name" value="Transcriptional repressor TraM"/>
    <property type="match status" value="1"/>
</dbReference>
<dbReference type="Gene3D" id="1.10.287.160">
    <property type="entry name" value="HR1 repeat"/>
    <property type="match status" value="1"/>
</dbReference>
<dbReference type="InterPro" id="IPR015309">
    <property type="entry name" value="Tscrpt_rep_TraM"/>
</dbReference>
<keyword evidence="2" id="KW-1185">Reference proteome</keyword>
<dbReference type="RefSeq" id="WP_268879242.1">
    <property type="nucleotide sequence ID" value="NZ_CP114028.1"/>
</dbReference>
<evidence type="ECO:0000313" key="2">
    <source>
        <dbReference type="Proteomes" id="UP001164020"/>
    </source>
</evidence>
<organism evidence="1 2">
    <name type="scientific">Jiella pelagia</name>
    <dbReference type="NCBI Taxonomy" id="2986949"/>
    <lineage>
        <taxon>Bacteria</taxon>
        <taxon>Pseudomonadati</taxon>
        <taxon>Pseudomonadota</taxon>
        <taxon>Alphaproteobacteria</taxon>
        <taxon>Hyphomicrobiales</taxon>
        <taxon>Aurantimonadaceae</taxon>
        <taxon>Jiella</taxon>
    </lineage>
</organism>
<keyword evidence="1" id="KW-0614">Plasmid</keyword>
<name>A0ABY7BT33_9HYPH</name>
<reference evidence="1" key="1">
    <citation type="submission" date="2022-12" db="EMBL/GenBank/DDBJ databases">
        <title>Jiella pelagia sp. nov., isolated from phosphonate enriched culture of Northwest Pacific surface seawater.</title>
        <authorList>
            <person name="Shin D.Y."/>
            <person name="Hwang C.Y."/>
        </authorList>
    </citation>
    <scope>NUCLEOTIDE SEQUENCE</scope>
    <source>
        <strain evidence="1">HL-NP1</strain>
        <plasmid evidence="1">unnamed1</plasmid>
    </source>
</reference>
<dbReference type="InterPro" id="IPR036336">
    <property type="entry name" value="Tscrpt_rep_TraM_sf"/>
</dbReference>
<accession>A0ABY7BT33</accession>
<protein>
    <recommendedName>
        <fullName evidence="3">Transcriptional regulator</fullName>
    </recommendedName>
</protein>
<dbReference type="Proteomes" id="UP001164020">
    <property type="component" value="Plasmid unnamed1"/>
</dbReference>
<evidence type="ECO:0000313" key="1">
    <source>
        <dbReference type="EMBL" id="WAP66796.1"/>
    </source>
</evidence>
<dbReference type="EMBL" id="CP114028">
    <property type="protein sequence ID" value="WAP66796.1"/>
    <property type="molecule type" value="Genomic_DNA"/>
</dbReference>
<sequence length="109" mass="12203">MPKSSSVHLKPTSAGGSIAAILDNLDECKLERLACDVIREQRRRLDDAQSLYDRLSNDPACTADDAEADEIWHNYRLALLMMKAHHQIASAILDELGYVPQVSGIERRQ</sequence>
<gene>
    <name evidence="1" type="ORF">OH818_00100</name>
</gene>
<dbReference type="Pfam" id="PF09228">
    <property type="entry name" value="Prok-TraM"/>
    <property type="match status" value="1"/>
</dbReference>
<proteinExistence type="predicted"/>
<geneLocation type="plasmid" evidence="1 2">
    <name>unnamed1</name>
</geneLocation>
<evidence type="ECO:0008006" key="3">
    <source>
        <dbReference type="Google" id="ProtNLM"/>
    </source>
</evidence>